<dbReference type="SUPFAM" id="SSF103473">
    <property type="entry name" value="MFS general substrate transporter"/>
    <property type="match status" value="1"/>
</dbReference>
<feature type="transmembrane region" description="Helical" evidence="4">
    <location>
        <begin position="327"/>
        <end position="349"/>
    </location>
</feature>
<evidence type="ECO:0000256" key="2">
    <source>
        <dbReference type="ARBA" id="ARBA00022989"/>
    </source>
</evidence>
<dbReference type="InterPro" id="IPR011701">
    <property type="entry name" value="MFS"/>
</dbReference>
<dbReference type="Proteomes" id="UP001366060">
    <property type="component" value="Unassembled WGS sequence"/>
</dbReference>
<dbReference type="CDD" id="cd17477">
    <property type="entry name" value="MFS_YcaD_like"/>
    <property type="match status" value="1"/>
</dbReference>
<dbReference type="Gene3D" id="1.20.1250.20">
    <property type="entry name" value="MFS general substrate transporter like domains"/>
    <property type="match status" value="2"/>
</dbReference>
<evidence type="ECO:0000313" key="6">
    <source>
        <dbReference type="EMBL" id="MEL0659966.1"/>
    </source>
</evidence>
<keyword evidence="3 4" id="KW-0472">Membrane</keyword>
<dbReference type="PANTHER" id="PTHR23521:SF3">
    <property type="entry name" value="MFS TRANSPORTER"/>
    <property type="match status" value="1"/>
</dbReference>
<protein>
    <submittedName>
        <fullName evidence="6">MFS transporter</fullName>
    </submittedName>
</protein>
<feature type="transmembrane region" description="Helical" evidence="4">
    <location>
        <begin position="266"/>
        <end position="284"/>
    </location>
</feature>
<keyword evidence="1 4" id="KW-0812">Transmembrane</keyword>
<evidence type="ECO:0000256" key="1">
    <source>
        <dbReference type="ARBA" id="ARBA00022692"/>
    </source>
</evidence>
<keyword evidence="2 4" id="KW-1133">Transmembrane helix</keyword>
<feature type="transmembrane region" description="Helical" evidence="4">
    <location>
        <begin position="74"/>
        <end position="92"/>
    </location>
</feature>
<organism evidence="6 7">
    <name type="scientific">Psychromonas arctica</name>
    <dbReference type="NCBI Taxonomy" id="168275"/>
    <lineage>
        <taxon>Bacteria</taxon>
        <taxon>Pseudomonadati</taxon>
        <taxon>Pseudomonadota</taxon>
        <taxon>Gammaproteobacteria</taxon>
        <taxon>Alteromonadales</taxon>
        <taxon>Psychromonadaceae</taxon>
        <taxon>Psychromonas</taxon>
    </lineage>
</organism>
<keyword evidence="7" id="KW-1185">Reference proteome</keyword>
<feature type="transmembrane region" description="Helical" evidence="4">
    <location>
        <begin position="361"/>
        <end position="378"/>
    </location>
</feature>
<comment type="caution">
    <text evidence="6">The sequence shown here is derived from an EMBL/GenBank/DDBJ whole genome shotgun (WGS) entry which is preliminary data.</text>
</comment>
<feature type="transmembrane region" description="Helical" evidence="4">
    <location>
        <begin position="98"/>
        <end position="119"/>
    </location>
</feature>
<dbReference type="InterPro" id="IPR047200">
    <property type="entry name" value="MFS_YcaD-like"/>
</dbReference>
<dbReference type="Pfam" id="PF07690">
    <property type="entry name" value="MFS_1"/>
    <property type="match status" value="2"/>
</dbReference>
<dbReference type="PANTHER" id="PTHR23521">
    <property type="entry name" value="TRANSPORTER MFS SUPERFAMILY"/>
    <property type="match status" value="1"/>
</dbReference>
<accession>A0ABU9HE03</accession>
<reference evidence="6 7" key="1">
    <citation type="submission" date="2024-02" db="EMBL/GenBank/DDBJ databases">
        <title>Bacteria isolated from the canopy kelp, Nereocystis luetkeana.</title>
        <authorList>
            <person name="Pfister C.A."/>
            <person name="Younker I.T."/>
            <person name="Light S.H."/>
        </authorList>
    </citation>
    <scope>NUCLEOTIDE SEQUENCE [LARGE SCALE GENOMIC DNA]</scope>
    <source>
        <strain evidence="6 7">TI.2.07</strain>
    </source>
</reference>
<proteinExistence type="predicted"/>
<dbReference type="EMBL" id="JBAKBA010000029">
    <property type="protein sequence ID" value="MEL0659966.1"/>
    <property type="molecule type" value="Genomic_DNA"/>
</dbReference>
<feature type="transmembrane region" description="Helical" evidence="4">
    <location>
        <begin position="162"/>
        <end position="183"/>
    </location>
</feature>
<feature type="transmembrane region" description="Helical" evidence="4">
    <location>
        <begin position="236"/>
        <end position="254"/>
    </location>
</feature>
<dbReference type="InterPro" id="IPR020846">
    <property type="entry name" value="MFS_dom"/>
</dbReference>
<evidence type="ECO:0000259" key="5">
    <source>
        <dbReference type="PROSITE" id="PS50850"/>
    </source>
</evidence>
<evidence type="ECO:0000256" key="4">
    <source>
        <dbReference type="SAM" id="Phobius"/>
    </source>
</evidence>
<feature type="transmembrane region" description="Helical" evidence="4">
    <location>
        <begin position="290"/>
        <end position="315"/>
    </location>
</feature>
<evidence type="ECO:0000313" key="7">
    <source>
        <dbReference type="Proteomes" id="UP001366060"/>
    </source>
</evidence>
<gene>
    <name evidence="6" type="ORF">V6255_12545</name>
</gene>
<dbReference type="RefSeq" id="WP_341628467.1">
    <property type="nucleotide sequence ID" value="NZ_JBAKBA010000029.1"/>
</dbReference>
<name>A0ABU9HE03_9GAMM</name>
<sequence>MLRALIPISSLLMSNAFLLLGHGLLLTLLPIAASEAGFSDTQVALTGSAYFLGFVSGCLVTPYMLKRVGHIRSFAVLATSYSVVILIFPLLPEFYSWMLLRFVIGVVISGLYMIIESWLNGNATPQNRGSILSIYTTLNLIMVMCGQQLFNLGAAVEDVMLFSLAAILISIAIIPVSLTRSAAPAVVHQVKLNMVKVWQHSHIALIGAIVAGLVTGAFWSLAPIYATDNGFDSSQLGLFLSATVLGGACFQLPLGKLSDKFDRRTVLMYAALMGSAVSLSFVYLPHFVSIFAGWPAFISAFFWGGSCMTLYAICLAHANDNATSDDFVEISSAMLITLGLSSAIGAPLASLTMGLMGADGLYAFTSGSLIIFFIIVLFRRRSHIPPSTLEEKEEFRTVTDMAGPAAYEMDPRTEVDAIEENEK</sequence>
<feature type="domain" description="Major facilitator superfamily (MFS) profile" evidence="5">
    <location>
        <begin position="200"/>
        <end position="423"/>
    </location>
</feature>
<evidence type="ECO:0000256" key="3">
    <source>
        <dbReference type="ARBA" id="ARBA00023136"/>
    </source>
</evidence>
<dbReference type="PROSITE" id="PS50850">
    <property type="entry name" value="MFS"/>
    <property type="match status" value="1"/>
</dbReference>
<feature type="transmembrane region" description="Helical" evidence="4">
    <location>
        <begin position="131"/>
        <end position="150"/>
    </location>
</feature>
<feature type="transmembrane region" description="Helical" evidence="4">
    <location>
        <begin position="203"/>
        <end position="224"/>
    </location>
</feature>
<feature type="transmembrane region" description="Helical" evidence="4">
    <location>
        <begin position="43"/>
        <end position="65"/>
    </location>
</feature>
<dbReference type="InterPro" id="IPR036259">
    <property type="entry name" value="MFS_trans_sf"/>
</dbReference>